<dbReference type="OrthoDB" id="497380at2759"/>
<feature type="repeat" description="Pumilio" evidence="3">
    <location>
        <begin position="219"/>
        <end position="254"/>
    </location>
</feature>
<feature type="compositionally biased region" description="Low complexity" evidence="4">
    <location>
        <begin position="56"/>
        <end position="66"/>
    </location>
</feature>
<dbReference type="STRING" id="1071378.G0W4X6"/>
<evidence type="ECO:0000313" key="6">
    <source>
        <dbReference type="EMBL" id="CCD22864.1"/>
    </source>
</evidence>
<sequence>MAPTTTKKFNNKSNNNKKRSSPSNEKSINKKAKISVESSSSDEDEDELDQLDDDSASSGSGSASESSSDDDDADELDDIVSSASDVNEDDLDHLDNNEEESNDDEEGEDQDKEDEDGERTEDGEKSTSDNHTEQRKLLKERKMQRKSGIEVQHIKSLWEKLRVNTPPLPKEVREKLSNEIWELSKNCISDLVMKHDASRVVQTLVKYSTKARREQIINSLKGKYYVLATSAYGKYLLVKLLHYGSKNSRQVIINELHGCLRKLMRHREGAYVVEDLYVLYATQEQRQQMVREFWGAEYAAFREKHSGTTIEQVCESSIEKRNIISRNLIGTITASVEKGSTGFQILHAAMKEFVKIADDKEISEMIELLHEQFAELVHTPEGSEVACTLIAKANAKERKLLVRALKDHTEKLIKNEHGNIVFITLLLCVDDTVLIFKSFGPSVKEHLQDFIIDKYGRRPWIYILLGLNGKYFAPNVKKELSKYLAMAELTSKKPTSQKRQELLNKFSPMYLKTISKYYSEILSENLGSQFISEVLINDELYEQLGEKDKAVFVQIIDRIITSFKGDISEESHPIHRPYSTRLLKSLIQGGKWNNKDKKLEPLEKVEGLGVPFAKRFYEDIIDSSNLLEWINTSDSSFTVVALYEALNDKEEGDQLIGDLEEIKGRIDATKDENNKGAQLLLKLLK</sequence>
<dbReference type="eggNOG" id="KOG2050">
    <property type="taxonomic scope" value="Eukaryota"/>
</dbReference>
<dbReference type="GO" id="GO:0101031">
    <property type="term" value="C:protein folding chaperone complex"/>
    <property type="evidence" value="ECO:0007669"/>
    <property type="project" value="EnsemblFungi"/>
</dbReference>
<dbReference type="SUPFAM" id="SSF48371">
    <property type="entry name" value="ARM repeat"/>
    <property type="match status" value="1"/>
</dbReference>
<dbReference type="Pfam" id="PF08144">
    <property type="entry name" value="CPL"/>
    <property type="match status" value="1"/>
</dbReference>
<dbReference type="InterPro" id="IPR033133">
    <property type="entry name" value="PUM-HD"/>
</dbReference>
<evidence type="ECO:0000259" key="5">
    <source>
        <dbReference type="PROSITE" id="PS50303"/>
    </source>
</evidence>
<accession>G0W4X6</accession>
<evidence type="ECO:0000313" key="7">
    <source>
        <dbReference type="Proteomes" id="UP000000689"/>
    </source>
</evidence>
<dbReference type="GO" id="GO:0030687">
    <property type="term" value="C:preribosome, large subunit precursor"/>
    <property type="evidence" value="ECO:0007669"/>
    <property type="project" value="EnsemblFungi"/>
</dbReference>
<feature type="compositionally biased region" description="Acidic residues" evidence="4">
    <location>
        <begin position="40"/>
        <end position="55"/>
    </location>
</feature>
<dbReference type="AlphaFoldDB" id="G0W4X6"/>
<dbReference type="InterPro" id="IPR040059">
    <property type="entry name" value="PUM3"/>
</dbReference>
<feature type="region of interest" description="Disordered" evidence="4">
    <location>
        <begin position="1"/>
        <end position="144"/>
    </location>
</feature>
<feature type="domain" description="PUM-HD" evidence="5">
    <location>
        <begin position="161"/>
        <end position="510"/>
    </location>
</feature>
<keyword evidence="1" id="KW-0677">Repeat</keyword>
<dbReference type="SMART" id="SM00025">
    <property type="entry name" value="Pumilio"/>
    <property type="match status" value="6"/>
</dbReference>
<evidence type="ECO:0000256" key="4">
    <source>
        <dbReference type="SAM" id="MobiDB-lite"/>
    </source>
</evidence>
<dbReference type="InterPro" id="IPR001313">
    <property type="entry name" value="Pumilio_RNA-bd_rpt"/>
</dbReference>
<dbReference type="PANTHER" id="PTHR13389:SF0">
    <property type="entry name" value="PUMILIO HOMOLOG 3"/>
    <property type="match status" value="1"/>
</dbReference>
<dbReference type="GeneID" id="11493772"/>
<dbReference type="Proteomes" id="UP000000689">
    <property type="component" value="Chromosome 1"/>
</dbReference>
<feature type="compositionally biased region" description="Basic and acidic residues" evidence="4">
    <location>
        <begin position="120"/>
        <end position="141"/>
    </location>
</feature>
<evidence type="ECO:0000256" key="1">
    <source>
        <dbReference type="ARBA" id="ARBA00022737"/>
    </source>
</evidence>
<feature type="compositionally biased region" description="Acidic residues" evidence="4">
    <location>
        <begin position="86"/>
        <end position="119"/>
    </location>
</feature>
<dbReference type="RefSeq" id="XP_003668107.1">
    <property type="nucleotide sequence ID" value="XM_003668059.1"/>
</dbReference>
<dbReference type="GO" id="GO:0042273">
    <property type="term" value="P:ribosomal large subunit biogenesis"/>
    <property type="evidence" value="ECO:0007669"/>
    <property type="project" value="EnsemblFungi"/>
</dbReference>
<dbReference type="GO" id="GO:0048027">
    <property type="term" value="F:mRNA 5'-UTR binding"/>
    <property type="evidence" value="ECO:0007669"/>
    <property type="project" value="EnsemblFungi"/>
</dbReference>
<organism evidence="6 7">
    <name type="scientific">Naumovozyma dairenensis (strain ATCC 10597 / BCRC 20456 / CBS 421 / NBRC 0211 / NRRL Y-12639)</name>
    <name type="common">Saccharomyces dairenensis</name>
    <dbReference type="NCBI Taxonomy" id="1071378"/>
    <lineage>
        <taxon>Eukaryota</taxon>
        <taxon>Fungi</taxon>
        <taxon>Dikarya</taxon>
        <taxon>Ascomycota</taxon>
        <taxon>Saccharomycotina</taxon>
        <taxon>Saccharomycetes</taxon>
        <taxon>Saccharomycetales</taxon>
        <taxon>Saccharomycetaceae</taxon>
        <taxon>Naumovozyma</taxon>
    </lineage>
</organism>
<dbReference type="Gene3D" id="1.25.10.10">
    <property type="entry name" value="Leucine-rich Repeat Variant"/>
    <property type="match status" value="1"/>
</dbReference>
<proteinExistence type="predicted"/>
<feature type="repeat" description="Pumilio" evidence="3">
    <location>
        <begin position="182"/>
        <end position="218"/>
    </location>
</feature>
<reference evidence="6 7" key="1">
    <citation type="journal article" date="2011" name="Proc. Natl. Acad. Sci. U.S.A.">
        <title>Evolutionary erosion of yeast sex chromosomes by mating-type switching accidents.</title>
        <authorList>
            <person name="Gordon J.L."/>
            <person name="Armisen D."/>
            <person name="Proux-Wera E."/>
            <person name="Oheigeartaigh S.S."/>
            <person name="Byrne K.P."/>
            <person name="Wolfe K.H."/>
        </authorList>
    </citation>
    <scope>NUCLEOTIDE SEQUENCE [LARGE SCALE GENOMIC DNA]</scope>
    <source>
        <strain evidence="7">ATCC 10597 / BCRC 20456 / CBS 421 / NBRC 0211 / NRRL Y-12639</strain>
    </source>
</reference>
<dbReference type="InterPro" id="IPR011989">
    <property type="entry name" value="ARM-like"/>
</dbReference>
<dbReference type="GO" id="GO:0050821">
    <property type="term" value="P:protein stabilization"/>
    <property type="evidence" value="ECO:0007669"/>
    <property type="project" value="EnsemblFungi"/>
</dbReference>
<dbReference type="EMBL" id="HE580267">
    <property type="protein sequence ID" value="CCD22864.1"/>
    <property type="molecule type" value="Genomic_DNA"/>
</dbReference>
<evidence type="ECO:0000256" key="2">
    <source>
        <dbReference type="ARBA" id="ARBA00022884"/>
    </source>
</evidence>
<dbReference type="GO" id="GO:0005730">
    <property type="term" value="C:nucleolus"/>
    <property type="evidence" value="ECO:0007669"/>
    <property type="project" value="TreeGrafter"/>
</dbReference>
<dbReference type="GO" id="GO:0015934">
    <property type="term" value="C:large ribosomal subunit"/>
    <property type="evidence" value="ECO:0007669"/>
    <property type="project" value="EnsemblFungi"/>
</dbReference>
<dbReference type="OMA" id="YGPEFSI"/>
<dbReference type="GO" id="GO:0000900">
    <property type="term" value="F:mRNA regulatory element binding translation repressor activity"/>
    <property type="evidence" value="ECO:0007669"/>
    <property type="project" value="EnsemblFungi"/>
</dbReference>
<evidence type="ECO:0000256" key="3">
    <source>
        <dbReference type="PROSITE-ProRule" id="PRU00317"/>
    </source>
</evidence>
<dbReference type="HOGENOM" id="CLU_013994_1_0_1"/>
<gene>
    <name evidence="6" type="primary">NDAI0A07100</name>
    <name evidence="6" type="ordered locus">NDAI_0A07100</name>
</gene>
<keyword evidence="7" id="KW-1185">Reference proteome</keyword>
<dbReference type="GO" id="GO:0070180">
    <property type="term" value="F:large ribosomal subunit rRNA binding"/>
    <property type="evidence" value="ECO:0007669"/>
    <property type="project" value="EnsemblFungi"/>
</dbReference>
<protein>
    <recommendedName>
        <fullName evidence="5">PUM-HD domain-containing protein</fullName>
    </recommendedName>
</protein>
<dbReference type="InterPro" id="IPR012959">
    <property type="entry name" value="CPL_dom"/>
</dbReference>
<dbReference type="KEGG" id="ndi:NDAI_0A07100"/>
<dbReference type="InterPro" id="IPR016024">
    <property type="entry name" value="ARM-type_fold"/>
</dbReference>
<dbReference type="GO" id="GO:0003730">
    <property type="term" value="F:mRNA 3'-UTR binding"/>
    <property type="evidence" value="ECO:0007669"/>
    <property type="project" value="EnsemblFungi"/>
</dbReference>
<dbReference type="PROSITE" id="PS50302">
    <property type="entry name" value="PUM"/>
    <property type="match status" value="2"/>
</dbReference>
<feature type="compositionally biased region" description="Acidic residues" evidence="4">
    <location>
        <begin position="67"/>
        <end position="78"/>
    </location>
</feature>
<dbReference type="PANTHER" id="PTHR13389">
    <property type="entry name" value="PUMILIO HOMOLOG 3"/>
    <property type="match status" value="1"/>
</dbReference>
<dbReference type="PROSITE" id="PS50303">
    <property type="entry name" value="PUM_HD"/>
    <property type="match status" value="1"/>
</dbReference>
<name>G0W4X6_NAUDC</name>
<keyword evidence="2" id="KW-0694">RNA-binding</keyword>